<organism evidence="1">
    <name type="scientific">Ophidiomyces ophidiicola</name>
    <dbReference type="NCBI Taxonomy" id="1387563"/>
    <lineage>
        <taxon>Eukaryota</taxon>
        <taxon>Fungi</taxon>
        <taxon>Dikarya</taxon>
        <taxon>Ascomycota</taxon>
        <taxon>Pezizomycotina</taxon>
        <taxon>Eurotiomycetes</taxon>
        <taxon>Eurotiomycetidae</taxon>
        <taxon>Onygenales</taxon>
        <taxon>Onygenaceae</taxon>
        <taxon>Ophidiomyces</taxon>
    </lineage>
</organism>
<gene>
    <name evidence="1" type="ORF">LOY88_003419</name>
</gene>
<dbReference type="EMBL" id="JALBCA010000045">
    <property type="protein sequence ID" value="KAI2386698.1"/>
    <property type="molecule type" value="Genomic_DNA"/>
</dbReference>
<name>A0ACB8UW78_9EURO</name>
<sequence>MQQWMIGLGFVVAQWVGYGCSLLPGILSWRLPLSLQVAPAFFLAAGALFLPESPRWLIEHNKPDNGRQVLCRLRGTHAHLNQKSIDQEFCEIQKAISQERLSSAKSWAEFFRCPAKRRRVFLGAGIQALTQCSGINVIAYYGPRIYAGLGFSTSQSLMIIGISGALAWTWNTLCLFILDHVGRRKLLIPSFIGMGATLCVEVALFQAFDPRTSQNDNALRAQVAMYFVFTLCFTSLGVISWIYPSEIFPTAIRARGTSVATVVNWSLNLVFAQCSPIALSRLGYKYFYFFVTFNWAGAILVWAFFPETLGKTLEELDGVFEPKLKNNTPSSSGYASAEKPSIETRSESKTIEPA</sequence>
<accession>A0ACB8UW78</accession>
<evidence type="ECO:0000313" key="1">
    <source>
        <dbReference type="EMBL" id="KAI2386698.1"/>
    </source>
</evidence>
<reference evidence="1" key="1">
    <citation type="journal article" date="2022" name="bioRxiv">
        <title>Population genetic analysis of Ophidiomyces ophidiicola, the causative agent of snake fungal disease, indicates recent introductions to the USA.</title>
        <authorList>
            <person name="Ladner J.T."/>
            <person name="Palmer J.M."/>
            <person name="Ettinger C.L."/>
            <person name="Stajich J.E."/>
            <person name="Farrell T.M."/>
            <person name="Glorioso B.M."/>
            <person name="Lawson B."/>
            <person name="Price S.J."/>
            <person name="Stengle A.G."/>
            <person name="Grear D.A."/>
            <person name="Lorch J.M."/>
        </authorList>
    </citation>
    <scope>NUCLEOTIDE SEQUENCE</scope>
    <source>
        <strain evidence="1">NWHC 24266-5</strain>
    </source>
</reference>
<comment type="caution">
    <text evidence="1">The sequence shown here is derived from an EMBL/GenBank/DDBJ whole genome shotgun (WGS) entry which is preliminary data.</text>
</comment>
<protein>
    <submittedName>
        <fullName evidence="1">Uncharacterized protein</fullName>
    </submittedName>
</protein>
<proteinExistence type="predicted"/>